<dbReference type="EMBL" id="CM046394">
    <property type="protein sequence ID" value="KAI8544894.1"/>
    <property type="molecule type" value="Genomic_DNA"/>
</dbReference>
<name>A0ACC0MW87_RHOML</name>
<accession>A0ACC0MW87</accession>
<organism evidence="1 2">
    <name type="scientific">Rhododendron molle</name>
    <name type="common">Chinese azalea</name>
    <name type="synonym">Azalea mollis</name>
    <dbReference type="NCBI Taxonomy" id="49168"/>
    <lineage>
        <taxon>Eukaryota</taxon>
        <taxon>Viridiplantae</taxon>
        <taxon>Streptophyta</taxon>
        <taxon>Embryophyta</taxon>
        <taxon>Tracheophyta</taxon>
        <taxon>Spermatophyta</taxon>
        <taxon>Magnoliopsida</taxon>
        <taxon>eudicotyledons</taxon>
        <taxon>Gunneridae</taxon>
        <taxon>Pentapetalae</taxon>
        <taxon>asterids</taxon>
        <taxon>Ericales</taxon>
        <taxon>Ericaceae</taxon>
        <taxon>Ericoideae</taxon>
        <taxon>Rhodoreae</taxon>
        <taxon>Rhododendron</taxon>
    </lineage>
</organism>
<evidence type="ECO:0000313" key="1">
    <source>
        <dbReference type="EMBL" id="KAI8544894.1"/>
    </source>
</evidence>
<proteinExistence type="predicted"/>
<dbReference type="Proteomes" id="UP001062846">
    <property type="component" value="Chromosome 7"/>
</dbReference>
<reference evidence="1" key="1">
    <citation type="submission" date="2022-02" db="EMBL/GenBank/DDBJ databases">
        <title>Plant Genome Project.</title>
        <authorList>
            <person name="Zhang R.-G."/>
        </authorList>
    </citation>
    <scope>NUCLEOTIDE SEQUENCE</scope>
    <source>
        <strain evidence="1">AT1</strain>
    </source>
</reference>
<gene>
    <name evidence="1" type="ORF">RHMOL_Rhmol07G0000900</name>
</gene>
<evidence type="ECO:0000313" key="2">
    <source>
        <dbReference type="Proteomes" id="UP001062846"/>
    </source>
</evidence>
<sequence>MGCKRDGGLGIRKAKNSNVALIAKLGWKMHTDRDIFYWYSRWNESSMERCDRTKGYPLCEGNQVADNLADMGPRHRWCH</sequence>
<keyword evidence="2" id="KW-1185">Reference proteome</keyword>
<comment type="caution">
    <text evidence="1">The sequence shown here is derived from an EMBL/GenBank/DDBJ whole genome shotgun (WGS) entry which is preliminary data.</text>
</comment>
<protein>
    <submittedName>
        <fullName evidence="1">Uncharacterized protein</fullName>
    </submittedName>
</protein>